<keyword evidence="2" id="KW-1185">Reference proteome</keyword>
<protein>
    <submittedName>
        <fullName evidence="1">Uncharacterized protein</fullName>
    </submittedName>
</protein>
<evidence type="ECO:0000313" key="1">
    <source>
        <dbReference type="EMBL" id="KAH7862054.1"/>
    </source>
</evidence>
<sequence length="184" mass="20907">MLTALLRNLGWLEAVFSWTGPVSRDGSLLHSISTREKVIVCSSRGLTEAGTLFKNLMEILRNVSCCDETLVCWLQLPCLILHIRQFLTSPWEMMKEILLCSVNFRNNLSDLHVLLLLLRGSLFGDMYLNHGVEEKGPKVWGISETKREEKPRCFCCLSMLQLLIVSKKISASFNDCARSFSTLH</sequence>
<evidence type="ECO:0000313" key="2">
    <source>
        <dbReference type="Proteomes" id="UP000828048"/>
    </source>
</evidence>
<name>A0ACB7Z8L1_9ERIC</name>
<proteinExistence type="predicted"/>
<dbReference type="Proteomes" id="UP000828048">
    <property type="component" value="Chromosome 4"/>
</dbReference>
<dbReference type="EMBL" id="CM037154">
    <property type="protein sequence ID" value="KAH7862054.1"/>
    <property type="molecule type" value="Genomic_DNA"/>
</dbReference>
<gene>
    <name evidence="1" type="ORF">Vadar_034204</name>
</gene>
<comment type="caution">
    <text evidence="1">The sequence shown here is derived from an EMBL/GenBank/DDBJ whole genome shotgun (WGS) entry which is preliminary data.</text>
</comment>
<organism evidence="1 2">
    <name type="scientific">Vaccinium darrowii</name>
    <dbReference type="NCBI Taxonomy" id="229202"/>
    <lineage>
        <taxon>Eukaryota</taxon>
        <taxon>Viridiplantae</taxon>
        <taxon>Streptophyta</taxon>
        <taxon>Embryophyta</taxon>
        <taxon>Tracheophyta</taxon>
        <taxon>Spermatophyta</taxon>
        <taxon>Magnoliopsida</taxon>
        <taxon>eudicotyledons</taxon>
        <taxon>Gunneridae</taxon>
        <taxon>Pentapetalae</taxon>
        <taxon>asterids</taxon>
        <taxon>Ericales</taxon>
        <taxon>Ericaceae</taxon>
        <taxon>Vaccinioideae</taxon>
        <taxon>Vaccinieae</taxon>
        <taxon>Vaccinium</taxon>
    </lineage>
</organism>
<accession>A0ACB7Z8L1</accession>
<reference evidence="1 2" key="1">
    <citation type="journal article" date="2021" name="Hortic Res">
        <title>High-quality reference genome and annotation aids understanding of berry development for evergreen blueberry (Vaccinium darrowii).</title>
        <authorList>
            <person name="Yu J."/>
            <person name="Hulse-Kemp A.M."/>
            <person name="Babiker E."/>
            <person name="Staton M."/>
        </authorList>
    </citation>
    <scope>NUCLEOTIDE SEQUENCE [LARGE SCALE GENOMIC DNA]</scope>
    <source>
        <strain evidence="2">cv. NJ 8807/NJ 8810</strain>
        <tissue evidence="1">Young leaf</tissue>
    </source>
</reference>